<dbReference type="InterPro" id="IPR011029">
    <property type="entry name" value="DEATH-like_dom_sf"/>
</dbReference>
<protein>
    <recommendedName>
        <fullName evidence="2">Death domain-containing protein</fullName>
    </recommendedName>
</protein>
<dbReference type="Proteomes" id="UP001431783">
    <property type="component" value="Unassembled WGS sequence"/>
</dbReference>
<feature type="region of interest" description="Disordered" evidence="1">
    <location>
        <begin position="1"/>
        <end position="83"/>
    </location>
</feature>
<sequence length="230" mass="26014">MTENSEDVNNLTTDAFPSPPRANTEDLQFGTTSQRTNSGENSRKHSSGSSSNTRTQRDSESEDSDSCQRKHSSSNQRRFSSKSYEGVPAPNAFASVINITNATGVQIGSNYTYIVKSSKEKHSKKTKEYPKTDKIISLLNSKELVTEEDIQFISTHMDETWMETARKLDYSNGQISQFHCDYINNGLKEVIYQFLLDWIQHNGEDATVSKLCDALWNSGQRDCVSRWSQK</sequence>
<feature type="compositionally biased region" description="Polar residues" evidence="1">
    <location>
        <begin position="25"/>
        <end position="37"/>
    </location>
</feature>
<dbReference type="Gene3D" id="1.10.533.10">
    <property type="entry name" value="Death Domain, Fas"/>
    <property type="match status" value="1"/>
</dbReference>
<proteinExistence type="predicted"/>
<dbReference type="AlphaFoldDB" id="A0AAW1VB20"/>
<dbReference type="SUPFAM" id="SSF47986">
    <property type="entry name" value="DEATH domain"/>
    <property type="match status" value="1"/>
</dbReference>
<name>A0AAW1VB20_9CUCU</name>
<feature type="compositionally biased region" description="Low complexity" evidence="1">
    <location>
        <begin position="73"/>
        <end position="83"/>
    </location>
</feature>
<reference evidence="3 4" key="1">
    <citation type="submission" date="2023-03" db="EMBL/GenBank/DDBJ databases">
        <title>Genome insight into feeding habits of ladybird beetles.</title>
        <authorList>
            <person name="Li H.-S."/>
            <person name="Huang Y.-H."/>
            <person name="Pang H."/>
        </authorList>
    </citation>
    <scope>NUCLEOTIDE SEQUENCE [LARGE SCALE GENOMIC DNA]</scope>
    <source>
        <strain evidence="3">SYSU_2023b</strain>
        <tissue evidence="3">Whole body</tissue>
    </source>
</reference>
<dbReference type="EMBL" id="JARQZJ010000124">
    <property type="protein sequence ID" value="KAK9889912.1"/>
    <property type="molecule type" value="Genomic_DNA"/>
</dbReference>
<comment type="caution">
    <text evidence="3">The sequence shown here is derived from an EMBL/GenBank/DDBJ whole genome shotgun (WGS) entry which is preliminary data.</text>
</comment>
<evidence type="ECO:0000313" key="3">
    <source>
        <dbReference type="EMBL" id="KAK9889912.1"/>
    </source>
</evidence>
<gene>
    <name evidence="3" type="ORF">WA026_008718</name>
</gene>
<keyword evidence="4" id="KW-1185">Reference proteome</keyword>
<dbReference type="GO" id="GO:0007165">
    <property type="term" value="P:signal transduction"/>
    <property type="evidence" value="ECO:0007669"/>
    <property type="project" value="InterPro"/>
</dbReference>
<dbReference type="PROSITE" id="PS50017">
    <property type="entry name" value="DEATH_DOMAIN"/>
    <property type="match status" value="1"/>
</dbReference>
<accession>A0AAW1VB20</accession>
<feature type="domain" description="Death" evidence="2">
    <location>
        <begin position="146"/>
        <end position="230"/>
    </location>
</feature>
<evidence type="ECO:0000259" key="2">
    <source>
        <dbReference type="PROSITE" id="PS50017"/>
    </source>
</evidence>
<dbReference type="CDD" id="cd01670">
    <property type="entry name" value="Death"/>
    <property type="match status" value="1"/>
</dbReference>
<evidence type="ECO:0000313" key="4">
    <source>
        <dbReference type="Proteomes" id="UP001431783"/>
    </source>
</evidence>
<dbReference type="Pfam" id="PF00531">
    <property type="entry name" value="Death"/>
    <property type="match status" value="1"/>
</dbReference>
<organism evidence="3 4">
    <name type="scientific">Henosepilachna vigintioctopunctata</name>
    <dbReference type="NCBI Taxonomy" id="420089"/>
    <lineage>
        <taxon>Eukaryota</taxon>
        <taxon>Metazoa</taxon>
        <taxon>Ecdysozoa</taxon>
        <taxon>Arthropoda</taxon>
        <taxon>Hexapoda</taxon>
        <taxon>Insecta</taxon>
        <taxon>Pterygota</taxon>
        <taxon>Neoptera</taxon>
        <taxon>Endopterygota</taxon>
        <taxon>Coleoptera</taxon>
        <taxon>Polyphaga</taxon>
        <taxon>Cucujiformia</taxon>
        <taxon>Coccinelloidea</taxon>
        <taxon>Coccinellidae</taxon>
        <taxon>Epilachninae</taxon>
        <taxon>Epilachnini</taxon>
        <taxon>Henosepilachna</taxon>
    </lineage>
</organism>
<dbReference type="InterPro" id="IPR000488">
    <property type="entry name" value="Death_dom"/>
</dbReference>
<evidence type="ECO:0000256" key="1">
    <source>
        <dbReference type="SAM" id="MobiDB-lite"/>
    </source>
</evidence>